<dbReference type="Pfam" id="PF14520">
    <property type="entry name" value="HHH_5"/>
    <property type="match status" value="1"/>
</dbReference>
<organism evidence="6 7">
    <name type="scientific">Geodia barretti</name>
    <name type="common">Barrett's horny sponge</name>
    <dbReference type="NCBI Taxonomy" id="519541"/>
    <lineage>
        <taxon>Eukaryota</taxon>
        <taxon>Metazoa</taxon>
        <taxon>Porifera</taxon>
        <taxon>Demospongiae</taxon>
        <taxon>Heteroscleromorpha</taxon>
        <taxon>Tetractinellida</taxon>
        <taxon>Astrophorina</taxon>
        <taxon>Geodiidae</taxon>
        <taxon>Geodia</taxon>
    </lineage>
</organism>
<reference evidence="6" key="1">
    <citation type="submission" date="2023-03" db="EMBL/GenBank/DDBJ databases">
        <authorList>
            <person name="Steffen K."/>
            <person name="Cardenas P."/>
        </authorList>
    </citation>
    <scope>NUCLEOTIDE SEQUENCE</scope>
</reference>
<protein>
    <submittedName>
        <fullName evidence="6">Holliday junction ATP-dependent DNA helicase RuvA</fullName>
    </submittedName>
</protein>
<dbReference type="GO" id="GO:0005524">
    <property type="term" value="F:ATP binding"/>
    <property type="evidence" value="ECO:0007669"/>
    <property type="project" value="InterPro"/>
</dbReference>
<keyword evidence="6" id="KW-0067">ATP-binding</keyword>
<sequence length="179" mass="18598">MGPDWADVAIGGVTLRVSAPAPSVEALGQIGSPVSLYTSLQVRAESLSLYGFDTPEGRQTFETLIGISGIGPRVALSILSTFRPEALAAAVDSGDIKSFTVVPGVGRKTASRILLELKGKLELDWNIGSVSTLDSDALDALTALGYSPVEAREALSALPKDGNSATEDKVRMALQQLAG</sequence>
<dbReference type="GO" id="GO:0009378">
    <property type="term" value="F:four-way junction helicase activity"/>
    <property type="evidence" value="ECO:0007669"/>
    <property type="project" value="InterPro"/>
</dbReference>
<comment type="caution">
    <text evidence="6">The sequence shown here is derived from an EMBL/GenBank/DDBJ whole genome shotgun (WGS) entry which is preliminary data.</text>
</comment>
<evidence type="ECO:0000256" key="2">
    <source>
        <dbReference type="ARBA" id="ARBA00022763"/>
    </source>
</evidence>
<evidence type="ECO:0000256" key="3">
    <source>
        <dbReference type="ARBA" id="ARBA00023125"/>
    </source>
</evidence>
<dbReference type="Pfam" id="PF07499">
    <property type="entry name" value="RuvA_C"/>
    <property type="match status" value="1"/>
</dbReference>
<keyword evidence="4" id="KW-0234">DNA repair</keyword>
<dbReference type="Gene3D" id="1.10.150.20">
    <property type="entry name" value="5' to 3' exonuclease, C-terminal subdomain"/>
    <property type="match status" value="1"/>
</dbReference>
<dbReference type="GO" id="GO:0006281">
    <property type="term" value="P:DNA repair"/>
    <property type="evidence" value="ECO:0007669"/>
    <property type="project" value="UniProtKB-KW"/>
</dbReference>
<dbReference type="InterPro" id="IPR012340">
    <property type="entry name" value="NA-bd_OB-fold"/>
</dbReference>
<dbReference type="Proteomes" id="UP001174909">
    <property type="component" value="Unassembled WGS sequence"/>
</dbReference>
<keyword evidence="2" id="KW-0227">DNA damage</keyword>
<dbReference type="InterPro" id="IPR010994">
    <property type="entry name" value="RuvA_2-like"/>
</dbReference>
<evidence type="ECO:0000259" key="5">
    <source>
        <dbReference type="SMART" id="SM00278"/>
    </source>
</evidence>
<dbReference type="EMBL" id="CASHTH010001466">
    <property type="protein sequence ID" value="CAI8015785.1"/>
    <property type="molecule type" value="Genomic_DNA"/>
</dbReference>
<dbReference type="AlphaFoldDB" id="A0AA35RQB4"/>
<dbReference type="InterPro" id="IPR003583">
    <property type="entry name" value="Hlx-hairpin-Hlx_DNA-bd_motif"/>
</dbReference>
<name>A0AA35RQB4_GEOBA</name>
<dbReference type="InterPro" id="IPR000085">
    <property type="entry name" value="RuvA"/>
</dbReference>
<dbReference type="NCBIfam" id="TIGR00084">
    <property type="entry name" value="ruvA"/>
    <property type="match status" value="1"/>
</dbReference>
<keyword evidence="6" id="KW-0378">Hydrolase</keyword>
<feature type="domain" description="Helix-hairpin-helix DNA-binding motif class 1" evidence="5">
    <location>
        <begin position="97"/>
        <end position="116"/>
    </location>
</feature>
<dbReference type="CDD" id="cd14332">
    <property type="entry name" value="UBA_RuvA_C"/>
    <property type="match status" value="1"/>
</dbReference>
<evidence type="ECO:0000313" key="7">
    <source>
        <dbReference type="Proteomes" id="UP001174909"/>
    </source>
</evidence>
<evidence type="ECO:0000256" key="4">
    <source>
        <dbReference type="ARBA" id="ARBA00023204"/>
    </source>
</evidence>
<dbReference type="SUPFAM" id="SSF46929">
    <property type="entry name" value="DNA helicase RuvA subunit, C-terminal domain"/>
    <property type="match status" value="1"/>
</dbReference>
<dbReference type="InterPro" id="IPR036267">
    <property type="entry name" value="RuvA_C_sf"/>
</dbReference>
<dbReference type="InterPro" id="IPR013849">
    <property type="entry name" value="DNA_helicase_Holl-junc_RuvA_I"/>
</dbReference>
<dbReference type="HAMAP" id="MF_00031">
    <property type="entry name" value="DNA_HJ_migration_RuvA"/>
    <property type="match status" value="1"/>
</dbReference>
<dbReference type="GO" id="GO:0006310">
    <property type="term" value="P:DNA recombination"/>
    <property type="evidence" value="ECO:0007669"/>
    <property type="project" value="InterPro"/>
</dbReference>
<keyword evidence="6" id="KW-0547">Nucleotide-binding</keyword>
<dbReference type="InterPro" id="IPR011114">
    <property type="entry name" value="RuvA_C"/>
</dbReference>
<keyword evidence="3" id="KW-0238">DNA-binding</keyword>
<keyword evidence="1" id="KW-0963">Cytoplasm</keyword>
<dbReference type="Gene3D" id="2.40.50.140">
    <property type="entry name" value="Nucleic acid-binding proteins"/>
    <property type="match status" value="1"/>
</dbReference>
<feature type="domain" description="Helix-hairpin-helix DNA-binding motif class 1" evidence="5">
    <location>
        <begin position="62"/>
        <end position="81"/>
    </location>
</feature>
<dbReference type="GO" id="GO:0009379">
    <property type="term" value="C:Holliday junction helicase complex"/>
    <property type="evidence" value="ECO:0007669"/>
    <property type="project" value="InterPro"/>
</dbReference>
<dbReference type="SUPFAM" id="SSF47781">
    <property type="entry name" value="RuvA domain 2-like"/>
    <property type="match status" value="1"/>
</dbReference>
<accession>A0AA35RQB4</accession>
<dbReference type="Pfam" id="PF01330">
    <property type="entry name" value="RuvA_N"/>
    <property type="match status" value="1"/>
</dbReference>
<proteinExistence type="inferred from homology"/>
<dbReference type="SMART" id="SM00278">
    <property type="entry name" value="HhH1"/>
    <property type="match status" value="2"/>
</dbReference>
<keyword evidence="7" id="KW-1185">Reference proteome</keyword>
<dbReference type="Gene3D" id="1.10.8.10">
    <property type="entry name" value="DNA helicase RuvA subunit, C-terminal domain"/>
    <property type="match status" value="1"/>
</dbReference>
<evidence type="ECO:0000256" key="1">
    <source>
        <dbReference type="ARBA" id="ARBA00022490"/>
    </source>
</evidence>
<evidence type="ECO:0000313" key="6">
    <source>
        <dbReference type="EMBL" id="CAI8015785.1"/>
    </source>
</evidence>
<gene>
    <name evidence="6" type="ORF">GBAR_LOCUS9747</name>
</gene>
<dbReference type="SUPFAM" id="SSF50249">
    <property type="entry name" value="Nucleic acid-binding proteins"/>
    <property type="match status" value="1"/>
</dbReference>
<keyword evidence="6" id="KW-0347">Helicase</keyword>
<dbReference type="GO" id="GO:0003677">
    <property type="term" value="F:DNA binding"/>
    <property type="evidence" value="ECO:0007669"/>
    <property type="project" value="UniProtKB-KW"/>
</dbReference>